<reference evidence="1" key="1">
    <citation type="submission" date="2014-11" db="EMBL/GenBank/DDBJ databases">
        <authorList>
            <person name="Amaro Gonzalez C."/>
        </authorList>
    </citation>
    <scope>NUCLEOTIDE SEQUENCE</scope>
</reference>
<evidence type="ECO:0000313" key="1">
    <source>
        <dbReference type="EMBL" id="JAH64144.1"/>
    </source>
</evidence>
<proteinExistence type="predicted"/>
<organism evidence="1">
    <name type="scientific">Anguilla anguilla</name>
    <name type="common">European freshwater eel</name>
    <name type="synonym">Muraena anguilla</name>
    <dbReference type="NCBI Taxonomy" id="7936"/>
    <lineage>
        <taxon>Eukaryota</taxon>
        <taxon>Metazoa</taxon>
        <taxon>Chordata</taxon>
        <taxon>Craniata</taxon>
        <taxon>Vertebrata</taxon>
        <taxon>Euteleostomi</taxon>
        <taxon>Actinopterygii</taxon>
        <taxon>Neopterygii</taxon>
        <taxon>Teleostei</taxon>
        <taxon>Anguilliformes</taxon>
        <taxon>Anguillidae</taxon>
        <taxon>Anguilla</taxon>
    </lineage>
</organism>
<reference evidence="1" key="2">
    <citation type="journal article" date="2015" name="Fish Shellfish Immunol.">
        <title>Early steps in the European eel (Anguilla anguilla)-Vibrio vulnificus interaction in the gills: Role of the RtxA13 toxin.</title>
        <authorList>
            <person name="Callol A."/>
            <person name="Pajuelo D."/>
            <person name="Ebbesson L."/>
            <person name="Teles M."/>
            <person name="MacKenzie S."/>
            <person name="Amaro C."/>
        </authorList>
    </citation>
    <scope>NUCLEOTIDE SEQUENCE</scope>
</reference>
<protein>
    <submittedName>
        <fullName evidence="1">Uncharacterized protein</fullName>
    </submittedName>
</protein>
<accession>A0A0E9UE55</accession>
<dbReference type="EMBL" id="GBXM01044433">
    <property type="protein sequence ID" value="JAH64144.1"/>
    <property type="molecule type" value="Transcribed_RNA"/>
</dbReference>
<dbReference type="AlphaFoldDB" id="A0A0E9UE55"/>
<sequence length="40" mass="4619">MLSSPTSFTIFSSIHLQQHSTYIQLPTQQLIKSYMRSQSC</sequence>
<name>A0A0E9UE55_ANGAN</name>